<dbReference type="AlphaFoldDB" id="A0A395LX75"/>
<dbReference type="InterPro" id="IPR017937">
    <property type="entry name" value="Thioredoxin_CS"/>
</dbReference>
<organism evidence="3 4">
    <name type="scientific">Candidatus Thermochlorobacter aerophilus</name>
    <dbReference type="NCBI Taxonomy" id="1868324"/>
    <lineage>
        <taxon>Bacteria</taxon>
        <taxon>Pseudomonadati</taxon>
        <taxon>Chlorobiota</taxon>
        <taxon>Chlorobiia</taxon>
        <taxon>Chlorobiales</taxon>
        <taxon>Candidatus Thermochlorobacteriaceae</taxon>
        <taxon>Candidatus Thermochlorobacter</taxon>
    </lineage>
</organism>
<dbReference type="InterPro" id="IPR013766">
    <property type="entry name" value="Thioredoxin_domain"/>
</dbReference>
<accession>A0A395LX75</accession>
<sequence length="177" mass="19443">MKKLLSWILPLGFAVGAGLLLSKYVVVPLLQPKPKAEAFSSAPLFTVQTLDGKTLSLSDLKGKGVILNFWATWCPPCRAEIPAMIELQKEYEGKFTFIGIALNDQEEKVRAYISEKGMNYPVAMDNGVATLYGKLIQGGLRSIPTSFVIDKNGNIIDVIVGMADKSKFRTAIQQTFQ</sequence>
<dbReference type="CDD" id="cd02966">
    <property type="entry name" value="TlpA_like_family"/>
    <property type="match status" value="1"/>
</dbReference>
<dbReference type="GO" id="GO:0016491">
    <property type="term" value="F:oxidoreductase activity"/>
    <property type="evidence" value="ECO:0007669"/>
    <property type="project" value="InterPro"/>
</dbReference>
<dbReference type="PANTHER" id="PTHR42852">
    <property type="entry name" value="THIOL:DISULFIDE INTERCHANGE PROTEIN DSBE"/>
    <property type="match status" value="1"/>
</dbReference>
<evidence type="ECO:0000256" key="1">
    <source>
        <dbReference type="ARBA" id="ARBA00023284"/>
    </source>
</evidence>
<dbReference type="InterPro" id="IPR050553">
    <property type="entry name" value="Thioredoxin_ResA/DsbE_sf"/>
</dbReference>
<feature type="domain" description="Thioredoxin" evidence="2">
    <location>
        <begin position="36"/>
        <end position="177"/>
    </location>
</feature>
<dbReference type="Proteomes" id="UP000266389">
    <property type="component" value="Unassembled WGS sequence"/>
</dbReference>
<evidence type="ECO:0000313" key="4">
    <source>
        <dbReference type="Proteomes" id="UP000266389"/>
    </source>
</evidence>
<comment type="caution">
    <text evidence="3">The sequence shown here is derived from an EMBL/GenBank/DDBJ whole genome shotgun (WGS) entry which is preliminary data.</text>
</comment>
<dbReference type="GO" id="GO:0016209">
    <property type="term" value="F:antioxidant activity"/>
    <property type="evidence" value="ECO:0007669"/>
    <property type="project" value="InterPro"/>
</dbReference>
<evidence type="ECO:0000259" key="2">
    <source>
        <dbReference type="PROSITE" id="PS51352"/>
    </source>
</evidence>
<gene>
    <name evidence="3" type="ORF">D0433_11935</name>
</gene>
<reference evidence="3 4" key="1">
    <citation type="journal article" date="2011" name="ISME J.">
        <title>Community ecology of hot spring cyanobacterial mats: predominant populations and their functional potential.</title>
        <authorList>
            <person name="Klatt C.G."/>
            <person name="Wood J.M."/>
            <person name="Rusch D.B."/>
            <person name="Bateson M.M."/>
            <person name="Hamamura N."/>
            <person name="Heidelberg J.F."/>
            <person name="Grossman A.R."/>
            <person name="Bhaya D."/>
            <person name="Cohan F.M."/>
            <person name="Kuhl M."/>
            <person name="Bryant D.A."/>
            <person name="Ward D.M."/>
        </authorList>
    </citation>
    <scope>NUCLEOTIDE SEQUENCE [LARGE SCALE GENOMIC DNA]</scope>
    <source>
        <strain evidence="3">OS</strain>
    </source>
</reference>
<protein>
    <submittedName>
        <fullName evidence="3">TlpA family protein disulfide reductase</fullName>
    </submittedName>
</protein>
<keyword evidence="1" id="KW-0676">Redox-active center</keyword>
<dbReference type="EMBL" id="PHFL01000068">
    <property type="protein sequence ID" value="RFM23190.1"/>
    <property type="molecule type" value="Genomic_DNA"/>
</dbReference>
<dbReference type="InterPro" id="IPR036249">
    <property type="entry name" value="Thioredoxin-like_sf"/>
</dbReference>
<dbReference type="Pfam" id="PF00578">
    <property type="entry name" value="AhpC-TSA"/>
    <property type="match status" value="1"/>
</dbReference>
<name>A0A395LX75_9BACT</name>
<dbReference type="SUPFAM" id="SSF52833">
    <property type="entry name" value="Thioredoxin-like"/>
    <property type="match status" value="1"/>
</dbReference>
<proteinExistence type="predicted"/>
<dbReference type="PROSITE" id="PS51352">
    <property type="entry name" value="THIOREDOXIN_2"/>
    <property type="match status" value="1"/>
</dbReference>
<dbReference type="InterPro" id="IPR000866">
    <property type="entry name" value="AhpC/TSA"/>
</dbReference>
<evidence type="ECO:0000313" key="3">
    <source>
        <dbReference type="EMBL" id="RFM23190.1"/>
    </source>
</evidence>
<dbReference type="PANTHER" id="PTHR42852:SF18">
    <property type="entry name" value="CHROMOSOME UNDETERMINED SCAFFOLD_47, WHOLE GENOME SHOTGUN SEQUENCE"/>
    <property type="match status" value="1"/>
</dbReference>
<dbReference type="Gene3D" id="3.40.30.10">
    <property type="entry name" value="Glutaredoxin"/>
    <property type="match status" value="1"/>
</dbReference>
<dbReference type="PROSITE" id="PS00194">
    <property type="entry name" value="THIOREDOXIN_1"/>
    <property type="match status" value="1"/>
</dbReference>